<dbReference type="GO" id="GO:0003700">
    <property type="term" value="F:DNA-binding transcription factor activity"/>
    <property type="evidence" value="ECO:0007669"/>
    <property type="project" value="InterPro"/>
</dbReference>
<dbReference type="CDD" id="cd07377">
    <property type="entry name" value="WHTH_GntR"/>
    <property type="match status" value="1"/>
</dbReference>
<dbReference type="GO" id="GO:0003677">
    <property type="term" value="F:DNA binding"/>
    <property type="evidence" value="ECO:0007669"/>
    <property type="project" value="UniProtKB-KW"/>
</dbReference>
<sequence length="241" mass="27556">METVNKDGALHSIIKDSIIDLIKNGDYQPNTKLPTEAEFCETYKVSRTTVRTALQQLTVEGYIYRVQGRGTFVSENKVRQFLTSTVEQFSEQITMQGKNPSIKVLSLNVIEANSFLANLLGQNIGDPVNKLERIRYVNEIPLQYEIAYLPWYKTPGLNIEACEKSLFKVLESQFNLKVKHTVEHLELTLADEVISEKLDIPAGSPCFLLETHTYTEDGLEIEYSKTIFRGDRAHFVIERNY</sequence>
<dbReference type="Proteomes" id="UP000595254">
    <property type="component" value="Chromosome"/>
</dbReference>
<dbReference type="EMBL" id="CP068053">
    <property type="protein sequence ID" value="QQT00930.1"/>
    <property type="molecule type" value="Genomic_DNA"/>
</dbReference>
<evidence type="ECO:0000259" key="4">
    <source>
        <dbReference type="PROSITE" id="PS50949"/>
    </source>
</evidence>
<keyword evidence="6" id="KW-1185">Reference proteome</keyword>
<protein>
    <submittedName>
        <fullName evidence="5">GntR family transcriptional regulator</fullName>
    </submittedName>
</protein>
<evidence type="ECO:0000256" key="3">
    <source>
        <dbReference type="ARBA" id="ARBA00023163"/>
    </source>
</evidence>
<evidence type="ECO:0000256" key="1">
    <source>
        <dbReference type="ARBA" id="ARBA00023015"/>
    </source>
</evidence>
<reference evidence="5 6" key="1">
    <citation type="submission" date="2021-01" db="EMBL/GenBank/DDBJ databases">
        <title>FDA dAtabase for Regulatory Grade micrObial Sequences (FDA-ARGOS): Supporting development and validation of Infectious Disease Dx tests.</title>
        <authorList>
            <person name="Nelson B."/>
            <person name="Plummer A."/>
            <person name="Tallon L."/>
            <person name="Sadzewicz L."/>
            <person name="Zhao X."/>
            <person name="Boylan J."/>
            <person name="Ott S."/>
            <person name="Bowen H."/>
            <person name="Vavikolanu K."/>
            <person name="Mehta A."/>
            <person name="Aluvathingal J."/>
            <person name="Nadendla S."/>
            <person name="Myers T."/>
            <person name="Yan Y."/>
            <person name="Sichtig H."/>
        </authorList>
    </citation>
    <scope>NUCLEOTIDE SEQUENCE [LARGE SCALE GENOMIC DNA]</scope>
    <source>
        <strain evidence="5 6">FDAARGOS_1161</strain>
    </source>
</reference>
<dbReference type="Gene3D" id="3.40.1410.10">
    <property type="entry name" value="Chorismate lyase-like"/>
    <property type="match status" value="1"/>
</dbReference>
<dbReference type="InterPro" id="IPR000524">
    <property type="entry name" value="Tscrpt_reg_HTH_GntR"/>
</dbReference>
<dbReference type="PANTHER" id="PTHR44846">
    <property type="entry name" value="MANNOSYL-D-GLYCERATE TRANSPORT/METABOLISM SYSTEM REPRESSOR MNGR-RELATED"/>
    <property type="match status" value="1"/>
</dbReference>
<feature type="domain" description="HTH gntR-type" evidence="4">
    <location>
        <begin position="8"/>
        <end position="76"/>
    </location>
</feature>
<evidence type="ECO:0000313" key="5">
    <source>
        <dbReference type="EMBL" id="QQT00930.1"/>
    </source>
</evidence>
<dbReference type="SUPFAM" id="SSF64288">
    <property type="entry name" value="Chorismate lyase-like"/>
    <property type="match status" value="1"/>
</dbReference>
<dbReference type="SUPFAM" id="SSF46785">
    <property type="entry name" value="Winged helix' DNA-binding domain"/>
    <property type="match status" value="1"/>
</dbReference>
<keyword evidence="1" id="KW-0805">Transcription regulation</keyword>
<dbReference type="SMART" id="SM00866">
    <property type="entry name" value="UTRA"/>
    <property type="match status" value="1"/>
</dbReference>
<dbReference type="Pfam" id="PF07702">
    <property type="entry name" value="UTRA"/>
    <property type="match status" value="1"/>
</dbReference>
<dbReference type="KEGG" id="ppsr:I6J18_03205"/>
<dbReference type="SMART" id="SM00345">
    <property type="entry name" value="HTH_GNTR"/>
    <property type="match status" value="1"/>
</dbReference>
<dbReference type="PROSITE" id="PS50949">
    <property type="entry name" value="HTH_GNTR"/>
    <property type="match status" value="1"/>
</dbReference>
<organism evidence="5 6">
    <name type="scientific">Peribacillus psychrosaccharolyticus</name>
    <name type="common">Bacillus psychrosaccharolyticus</name>
    <dbReference type="NCBI Taxonomy" id="1407"/>
    <lineage>
        <taxon>Bacteria</taxon>
        <taxon>Bacillati</taxon>
        <taxon>Bacillota</taxon>
        <taxon>Bacilli</taxon>
        <taxon>Bacillales</taxon>
        <taxon>Bacillaceae</taxon>
        <taxon>Peribacillus</taxon>
    </lineage>
</organism>
<dbReference type="InterPro" id="IPR050679">
    <property type="entry name" value="Bact_HTH_transcr_reg"/>
</dbReference>
<dbReference type="PANTHER" id="PTHR44846:SF1">
    <property type="entry name" value="MANNOSYL-D-GLYCERATE TRANSPORT_METABOLISM SYSTEM REPRESSOR MNGR-RELATED"/>
    <property type="match status" value="1"/>
</dbReference>
<proteinExistence type="predicted"/>
<dbReference type="InterPro" id="IPR036390">
    <property type="entry name" value="WH_DNA-bd_sf"/>
</dbReference>
<keyword evidence="2" id="KW-0238">DNA-binding</keyword>
<dbReference type="InterPro" id="IPR036388">
    <property type="entry name" value="WH-like_DNA-bd_sf"/>
</dbReference>
<evidence type="ECO:0000313" key="6">
    <source>
        <dbReference type="Proteomes" id="UP000595254"/>
    </source>
</evidence>
<evidence type="ECO:0000256" key="2">
    <source>
        <dbReference type="ARBA" id="ARBA00023125"/>
    </source>
</evidence>
<gene>
    <name evidence="5" type="ORF">I6J18_03205</name>
</gene>
<dbReference type="PRINTS" id="PR00035">
    <property type="entry name" value="HTHGNTR"/>
</dbReference>
<keyword evidence="3" id="KW-0804">Transcription</keyword>
<dbReference type="Pfam" id="PF00392">
    <property type="entry name" value="GntR"/>
    <property type="match status" value="1"/>
</dbReference>
<dbReference type="FunFam" id="1.10.10.10:FF:000079">
    <property type="entry name" value="GntR family transcriptional regulator"/>
    <property type="match status" value="1"/>
</dbReference>
<dbReference type="Gene3D" id="1.10.10.10">
    <property type="entry name" value="Winged helix-like DNA-binding domain superfamily/Winged helix DNA-binding domain"/>
    <property type="match status" value="1"/>
</dbReference>
<accession>A0A974NNK4</accession>
<dbReference type="InterPro" id="IPR028978">
    <property type="entry name" value="Chorismate_lyase_/UTRA_dom_sf"/>
</dbReference>
<name>A0A974NNK4_PERPY</name>
<dbReference type="InterPro" id="IPR011663">
    <property type="entry name" value="UTRA"/>
</dbReference>
<dbReference type="GO" id="GO:0045892">
    <property type="term" value="P:negative regulation of DNA-templated transcription"/>
    <property type="evidence" value="ECO:0007669"/>
    <property type="project" value="TreeGrafter"/>
</dbReference>
<dbReference type="AlphaFoldDB" id="A0A974NNK4"/>